<protein>
    <recommendedName>
        <fullName evidence="5">J domain-containing protein</fullName>
    </recommendedName>
</protein>
<feature type="transmembrane region" description="Helical" evidence="2">
    <location>
        <begin position="304"/>
        <end position="323"/>
    </location>
</feature>
<dbReference type="EMBL" id="CP059851">
    <property type="protein sequence ID" value="QMW23749.1"/>
    <property type="molecule type" value="Genomic_DNA"/>
</dbReference>
<accession>A0A7G5IK57</accession>
<feature type="transmembrane region" description="Helical" evidence="2">
    <location>
        <begin position="271"/>
        <end position="292"/>
    </location>
</feature>
<dbReference type="KEGG" id="sand:H3309_04495"/>
<evidence type="ECO:0000313" key="3">
    <source>
        <dbReference type="EMBL" id="QMW23749.1"/>
    </source>
</evidence>
<name>A0A7G5IK57_9SPHN</name>
<dbReference type="RefSeq" id="WP_182297572.1">
    <property type="nucleotide sequence ID" value="NZ_CP059851.1"/>
</dbReference>
<proteinExistence type="predicted"/>
<dbReference type="AlphaFoldDB" id="A0A7G5IK57"/>
<keyword evidence="2" id="KW-0472">Membrane</keyword>
<dbReference type="Proteomes" id="UP000515292">
    <property type="component" value="Chromosome"/>
</dbReference>
<feature type="region of interest" description="Disordered" evidence="1">
    <location>
        <begin position="37"/>
        <end position="57"/>
    </location>
</feature>
<feature type="transmembrane region" description="Helical" evidence="2">
    <location>
        <begin position="419"/>
        <end position="437"/>
    </location>
</feature>
<evidence type="ECO:0000313" key="4">
    <source>
        <dbReference type="Proteomes" id="UP000515292"/>
    </source>
</evidence>
<gene>
    <name evidence="3" type="ORF">H3309_04495</name>
</gene>
<sequence length="710" mass="75914">MAIRRAYAGLLREANPEDDPAGFQALREAYEAAMAQAAERPARRTAAEEPARDAVAPPTEAAVASAAARSAVAEAQDALVAALEQGEDGLPALAVLQGAMAEADIGAQAAAEGWLGALVADNAPASDALVAPVLAHFGWDDDSRRDLPPVAWELRLRADGLRRIGGFATPAGGVRAGWRLLSGRTRPRWQWRLWALRPGMMAQLWVLVDEARHNVSLVARLNGEALAWAEELLSRPRFSLAHLLLVLAPLLLIFVRVRQQSSAEDDATNNLLASLTFGGMLLPALVFAAQRLGARLAGRFETTMVMPAWLLPVPVLALLPVTIALEWTVLAGGLLLSLAMMACAFGRDPERPRALLGRLWRAGWRPILLLLWSLMALSHEQALVLGVVALLCMQALMQGVDPLVFWIERRWPGLRPGSIIAMGGFAFAALCGLLGLWAGQWGYGLALGLMPALFLIELGLRLEPTQGLRTIVLLLAIGLGIGLALLVARETPKPAPAPPPVPVVVEPQTLDEMLSGLDEGAGAYEAIRVRNAPLYAKLLAAWEDSAAAGEPVGGRRIEVGNLIDESFSRALPRGDIAEVRAWHALNDEVARRYRKAKPELCVGVLNGSEPIEMDDLPADLRARIHAVRAEVLANAAVDLPKSRTGRTSVSSRVLDDARAASGLSPARFEAALDDKGSAADQCAMRLAVLGRLAKGRDAESMRALRSIYGG</sequence>
<reference evidence="3 4" key="1">
    <citation type="submission" date="2020-07" db="EMBL/GenBank/DDBJ databases">
        <title>Complete genome sequence for Sandaracinobacter sp. M6.</title>
        <authorList>
            <person name="Tang Y."/>
            <person name="Liu Q."/>
            <person name="Guo Z."/>
            <person name="Lei P."/>
            <person name="Huang B."/>
        </authorList>
    </citation>
    <scope>NUCLEOTIDE SEQUENCE [LARGE SCALE GENOMIC DNA]</scope>
    <source>
        <strain evidence="3 4">M6</strain>
    </source>
</reference>
<evidence type="ECO:0000256" key="2">
    <source>
        <dbReference type="SAM" id="Phobius"/>
    </source>
</evidence>
<feature type="transmembrane region" description="Helical" evidence="2">
    <location>
        <begin position="443"/>
        <end position="460"/>
    </location>
</feature>
<feature type="transmembrane region" description="Helical" evidence="2">
    <location>
        <begin position="383"/>
        <end position="407"/>
    </location>
</feature>
<organism evidence="3 4">
    <name type="scientific">Sandaracinobacteroides saxicola</name>
    <dbReference type="NCBI Taxonomy" id="2759707"/>
    <lineage>
        <taxon>Bacteria</taxon>
        <taxon>Pseudomonadati</taxon>
        <taxon>Pseudomonadota</taxon>
        <taxon>Alphaproteobacteria</taxon>
        <taxon>Sphingomonadales</taxon>
        <taxon>Sphingosinicellaceae</taxon>
        <taxon>Sandaracinobacteroides</taxon>
    </lineage>
</organism>
<keyword evidence="4" id="KW-1185">Reference proteome</keyword>
<feature type="transmembrane region" description="Helical" evidence="2">
    <location>
        <begin position="467"/>
        <end position="488"/>
    </location>
</feature>
<evidence type="ECO:0008006" key="5">
    <source>
        <dbReference type="Google" id="ProtNLM"/>
    </source>
</evidence>
<keyword evidence="2" id="KW-1133">Transmembrane helix</keyword>
<evidence type="ECO:0000256" key="1">
    <source>
        <dbReference type="SAM" id="MobiDB-lite"/>
    </source>
</evidence>
<feature type="compositionally biased region" description="Basic and acidic residues" evidence="1">
    <location>
        <begin position="40"/>
        <end position="52"/>
    </location>
</feature>
<keyword evidence="2" id="KW-0812">Transmembrane</keyword>
<feature type="transmembrane region" description="Helical" evidence="2">
    <location>
        <begin position="240"/>
        <end position="259"/>
    </location>
</feature>